<dbReference type="RefSeq" id="WP_016361870.1">
    <property type="nucleotide sequence ID" value="NZ_KE161009.1"/>
</dbReference>
<evidence type="ECO:0000313" key="3">
    <source>
        <dbReference type="Proteomes" id="UP000003233"/>
    </source>
</evidence>
<proteinExistence type="predicted"/>
<protein>
    <submittedName>
        <fullName evidence="2">Uncharacterized protein</fullName>
    </submittedName>
</protein>
<evidence type="ECO:0000256" key="1">
    <source>
        <dbReference type="SAM" id="Coils"/>
    </source>
</evidence>
<evidence type="ECO:0000313" key="2">
    <source>
        <dbReference type="EMBL" id="EHO79488.2"/>
    </source>
</evidence>
<keyword evidence="1" id="KW-0175">Coiled coil</keyword>
<feature type="coiled-coil region" evidence="1">
    <location>
        <begin position="188"/>
        <end position="225"/>
    </location>
</feature>
<dbReference type="PATRIC" id="fig|457404.5.peg.2407"/>
<accession>H1PWF7</accession>
<dbReference type="HOGENOM" id="CLU_071266_0_0_0"/>
<dbReference type="Proteomes" id="UP000003233">
    <property type="component" value="Unassembled WGS sequence"/>
</dbReference>
<organism evidence="2 3">
    <name type="scientific">Fusobacterium ulcerans 12-1B</name>
    <dbReference type="NCBI Taxonomy" id="457404"/>
    <lineage>
        <taxon>Bacteria</taxon>
        <taxon>Fusobacteriati</taxon>
        <taxon>Fusobacteriota</taxon>
        <taxon>Fusobacteriia</taxon>
        <taxon>Fusobacteriales</taxon>
        <taxon>Fusobacteriaceae</taxon>
        <taxon>Fusobacterium</taxon>
    </lineage>
</organism>
<dbReference type="EMBL" id="AGWJ02000022">
    <property type="protein sequence ID" value="EHO79488.2"/>
    <property type="molecule type" value="Genomic_DNA"/>
</dbReference>
<sequence length="233" mass="27811">MKENILNKLEGALEKQEYKSNFDFEKFEIREKSVIDLVIQKEKLISRKLDRYNENLFDICEAIYEISIALKATNSFMDWYQTCGLNKDIISMFLKRHSLYQEFPKHKNFISLLPDSAVKALTNKDVTYDDRLMIVDKGMSNTQNIKELLQPCIEETKKEFKEEKIIINNKEILKIKKRVSKIEDPKELKSLVDKISMYKKEIKEIEQLLKDKEKEFENKDNLQIDYIHNENKE</sequence>
<keyword evidence="3" id="KW-1185">Reference proteome</keyword>
<name>H1PWF7_9FUSO</name>
<comment type="caution">
    <text evidence="2">The sequence shown here is derived from an EMBL/GenBank/DDBJ whole genome shotgun (WGS) entry which is preliminary data.</text>
</comment>
<gene>
    <name evidence="2" type="ORF">HMPREF0402_02750</name>
</gene>
<reference evidence="2 3" key="1">
    <citation type="submission" date="2012-07" db="EMBL/GenBank/DDBJ databases">
        <title>The Genome Sequence of Fusobacterium ulcerans 12_1B.</title>
        <authorList>
            <consortium name="The Broad Institute Genome Sequencing Platform"/>
            <person name="Earl A."/>
            <person name="Ward D."/>
            <person name="Feldgarden M."/>
            <person name="Gevers D."/>
            <person name="Strauss J."/>
            <person name="Ambrose C.E."/>
            <person name="Allen-Vercoe E."/>
            <person name="Walker B."/>
            <person name="Young S.K."/>
            <person name="Zeng Q."/>
            <person name="Gargeya S."/>
            <person name="Fitzgerald M."/>
            <person name="Haas B."/>
            <person name="Abouelleil A."/>
            <person name="Alvarado L."/>
            <person name="Arachchi H.M."/>
            <person name="Berlin A.M."/>
            <person name="Chapman S.B."/>
            <person name="Goldberg J."/>
            <person name="Griggs A."/>
            <person name="Gujja S."/>
            <person name="Hansen M."/>
            <person name="Howarth C."/>
            <person name="Imamovic A."/>
            <person name="Larimer J."/>
            <person name="McCowen C."/>
            <person name="Montmayeur A."/>
            <person name="Murphy C."/>
            <person name="Neiman D."/>
            <person name="Pearson M."/>
            <person name="Priest M."/>
            <person name="Roberts A."/>
            <person name="Saif S."/>
            <person name="Shea T."/>
            <person name="Sisk P."/>
            <person name="Sykes S."/>
            <person name="Wortman J."/>
            <person name="Nusbaum C."/>
            <person name="Birren B."/>
        </authorList>
    </citation>
    <scope>NUCLEOTIDE SEQUENCE [LARGE SCALE GENOMIC DNA]</scope>
    <source>
        <strain evidence="2 3">12_1B</strain>
    </source>
</reference>
<dbReference type="AlphaFoldDB" id="H1PWF7"/>